<evidence type="ECO:0000256" key="1">
    <source>
        <dbReference type="SAM" id="Coils"/>
    </source>
</evidence>
<organism evidence="2 3">
    <name type="scientific">Candidatus Yanofskybacteria bacterium RIFCSPHIGHO2_01_FULL_41_53</name>
    <dbReference type="NCBI Taxonomy" id="1802663"/>
    <lineage>
        <taxon>Bacteria</taxon>
        <taxon>Candidatus Yanofskyibacteriota</taxon>
    </lineage>
</organism>
<gene>
    <name evidence="2" type="ORF">A2650_01265</name>
</gene>
<evidence type="ECO:0000313" key="3">
    <source>
        <dbReference type="Proteomes" id="UP000177117"/>
    </source>
</evidence>
<comment type="caution">
    <text evidence="2">The sequence shown here is derived from an EMBL/GenBank/DDBJ whole genome shotgun (WGS) entry which is preliminary data.</text>
</comment>
<dbReference type="EMBL" id="MGJD01000031">
    <property type="protein sequence ID" value="OGN00021.1"/>
    <property type="molecule type" value="Genomic_DNA"/>
</dbReference>
<reference evidence="2 3" key="1">
    <citation type="journal article" date="2016" name="Nat. Commun.">
        <title>Thousands of microbial genomes shed light on interconnected biogeochemical processes in an aquifer system.</title>
        <authorList>
            <person name="Anantharaman K."/>
            <person name="Brown C.T."/>
            <person name="Hug L.A."/>
            <person name="Sharon I."/>
            <person name="Castelle C.J."/>
            <person name="Probst A.J."/>
            <person name="Thomas B.C."/>
            <person name="Singh A."/>
            <person name="Wilkins M.J."/>
            <person name="Karaoz U."/>
            <person name="Brodie E.L."/>
            <person name="Williams K.H."/>
            <person name="Hubbard S.S."/>
            <person name="Banfield J.F."/>
        </authorList>
    </citation>
    <scope>NUCLEOTIDE SEQUENCE [LARGE SCALE GENOMIC DNA]</scope>
</reference>
<evidence type="ECO:0008006" key="4">
    <source>
        <dbReference type="Google" id="ProtNLM"/>
    </source>
</evidence>
<evidence type="ECO:0000313" key="2">
    <source>
        <dbReference type="EMBL" id="OGN00021.1"/>
    </source>
</evidence>
<proteinExistence type="predicted"/>
<sequence>MILKSKWLLIIIIVGVGWLSLSSIKIKLHSDIVNKEVADIEKKIQDLEKENGVLEKFIEYVKNPLFLEKEARLKLNYRASGETVVFVYPDEADTVASDLVDFKKQLAQMPNYVKWGYYLLGH</sequence>
<accession>A0A1F8EGR6</accession>
<name>A0A1F8EGR6_9BACT</name>
<dbReference type="InterPro" id="IPR007060">
    <property type="entry name" value="FtsL/DivIC"/>
</dbReference>
<dbReference type="AlphaFoldDB" id="A0A1F8EGR6"/>
<dbReference type="Pfam" id="PF04977">
    <property type="entry name" value="DivIC"/>
    <property type="match status" value="1"/>
</dbReference>
<feature type="coiled-coil region" evidence="1">
    <location>
        <begin position="30"/>
        <end position="57"/>
    </location>
</feature>
<dbReference type="Proteomes" id="UP000177117">
    <property type="component" value="Unassembled WGS sequence"/>
</dbReference>
<protein>
    <recommendedName>
        <fullName evidence="4">Septum formation initiator</fullName>
    </recommendedName>
</protein>
<keyword evidence="1" id="KW-0175">Coiled coil</keyword>